<dbReference type="InterPro" id="IPR037523">
    <property type="entry name" value="VOC_core"/>
</dbReference>
<proteinExistence type="predicted"/>
<dbReference type="EMBL" id="CP076456">
    <property type="protein sequence ID" value="QWQ35871.1"/>
    <property type="molecule type" value="Genomic_DNA"/>
</dbReference>
<dbReference type="PROSITE" id="PS51819">
    <property type="entry name" value="VOC"/>
    <property type="match status" value="1"/>
</dbReference>
<evidence type="ECO:0000313" key="4">
    <source>
        <dbReference type="Proteomes" id="UP000680588"/>
    </source>
</evidence>
<name>A0A975PEF9_9MICC</name>
<dbReference type="PANTHER" id="PTHR43048:SF3">
    <property type="entry name" value="METHYLMALONYL-COA EPIMERASE, MITOCHONDRIAL"/>
    <property type="match status" value="1"/>
</dbReference>
<reference evidence="3" key="1">
    <citation type="submission" date="2021-06" db="EMBL/GenBank/DDBJ databases">
        <title>Novel species in genus Arthrobacter.</title>
        <authorList>
            <person name="Zhang G."/>
        </authorList>
    </citation>
    <scope>NUCLEOTIDE SEQUENCE</scope>
    <source>
        <strain evidence="3">Zg-ZUI122</strain>
    </source>
</reference>
<keyword evidence="4" id="KW-1185">Reference proteome</keyword>
<protein>
    <submittedName>
        <fullName evidence="3">VOC family protein</fullName>
    </submittedName>
</protein>
<dbReference type="KEGG" id="asun:KG104_15655"/>
<evidence type="ECO:0000259" key="2">
    <source>
        <dbReference type="PROSITE" id="PS51819"/>
    </source>
</evidence>
<dbReference type="GO" id="GO:0046872">
    <property type="term" value="F:metal ion binding"/>
    <property type="evidence" value="ECO:0007669"/>
    <property type="project" value="UniProtKB-KW"/>
</dbReference>
<evidence type="ECO:0000256" key="1">
    <source>
        <dbReference type="ARBA" id="ARBA00022723"/>
    </source>
</evidence>
<accession>A0A975PEF9</accession>
<organism evidence="3 4">
    <name type="scientific">Arthrobacter sunyaminii</name>
    <dbReference type="NCBI Taxonomy" id="2816859"/>
    <lineage>
        <taxon>Bacteria</taxon>
        <taxon>Bacillati</taxon>
        <taxon>Actinomycetota</taxon>
        <taxon>Actinomycetes</taxon>
        <taxon>Micrococcales</taxon>
        <taxon>Micrococcaceae</taxon>
        <taxon>Arthrobacter</taxon>
    </lineage>
</organism>
<evidence type="ECO:0000313" key="3">
    <source>
        <dbReference type="EMBL" id="QWQ35871.1"/>
    </source>
</evidence>
<dbReference type="GO" id="GO:0004493">
    <property type="term" value="F:methylmalonyl-CoA epimerase activity"/>
    <property type="evidence" value="ECO:0007669"/>
    <property type="project" value="TreeGrafter"/>
</dbReference>
<dbReference type="SUPFAM" id="SSF54593">
    <property type="entry name" value="Glyoxalase/Bleomycin resistance protein/Dihydroxybiphenyl dioxygenase"/>
    <property type="match status" value="1"/>
</dbReference>
<dbReference type="InterPro" id="IPR051785">
    <property type="entry name" value="MMCE/EMCE_epimerase"/>
</dbReference>
<feature type="domain" description="VOC" evidence="2">
    <location>
        <begin position="5"/>
        <end position="134"/>
    </location>
</feature>
<keyword evidence="1" id="KW-0479">Metal-binding</keyword>
<dbReference type="Pfam" id="PF13669">
    <property type="entry name" value="Glyoxalase_4"/>
    <property type="match status" value="1"/>
</dbReference>
<sequence length="275" mass="29283">MSAHELDHVAFAVPAWGRAGTMLHRELGARFASGFTLPEFNPCQVALAEDMRLELLEPGSSSTSFIARFLSENAGNAAPHHITFKVQDISAAIAGAQAAGIEPILVNTEHPLWQEAFLHPKDTGLGFLTQMVQTSEALEDITAANEFTADCPWEEDPSSPARLPVVFGLVTDLQRAEHVLVNVLGARRQQLPEVPDGEPAASIFRWPEGADLILQESVPGAGDSGLKALGFTAADEPWAGPDSPGLLELLGAGSFYPELGIRISPLRIPAPARSG</sequence>
<dbReference type="GO" id="GO:0046491">
    <property type="term" value="P:L-methylmalonyl-CoA metabolic process"/>
    <property type="evidence" value="ECO:0007669"/>
    <property type="project" value="TreeGrafter"/>
</dbReference>
<dbReference type="Gene3D" id="3.10.180.10">
    <property type="entry name" value="2,3-Dihydroxybiphenyl 1,2-Dioxygenase, domain 1"/>
    <property type="match status" value="1"/>
</dbReference>
<dbReference type="InterPro" id="IPR029068">
    <property type="entry name" value="Glyas_Bleomycin-R_OHBP_Dase"/>
</dbReference>
<dbReference type="Proteomes" id="UP000680588">
    <property type="component" value="Chromosome"/>
</dbReference>
<gene>
    <name evidence="3" type="ORF">KG104_15655</name>
</gene>
<dbReference type="PANTHER" id="PTHR43048">
    <property type="entry name" value="METHYLMALONYL-COA EPIMERASE"/>
    <property type="match status" value="1"/>
</dbReference>
<dbReference type="AlphaFoldDB" id="A0A975PEF9"/>
<dbReference type="RefSeq" id="WP_207347755.1">
    <property type="nucleotide sequence ID" value="NZ_CP076456.1"/>
</dbReference>